<evidence type="ECO:0000313" key="2">
    <source>
        <dbReference type="Proteomes" id="UP001266305"/>
    </source>
</evidence>
<proteinExistence type="predicted"/>
<name>A0ABQ9UMV8_SAGOE</name>
<evidence type="ECO:0000313" key="1">
    <source>
        <dbReference type="EMBL" id="KAK2098390.1"/>
    </source>
</evidence>
<sequence>MVFGQFIQLSGLQHPYWSSTGNIPRGLLWGYRKKHGVTPMMLGDVLVQHRQHSPWGYRKKHGVTPMTLGDVSGGETLESFKPWEIWVLKARCEPGAALALHGNRTLPLAMNRNPVPRRGVLTSQG</sequence>
<protein>
    <submittedName>
        <fullName evidence="1">Uncharacterized protein</fullName>
    </submittedName>
</protein>
<dbReference type="EMBL" id="JASSZA010000011">
    <property type="protein sequence ID" value="KAK2098390.1"/>
    <property type="molecule type" value="Genomic_DNA"/>
</dbReference>
<dbReference type="Proteomes" id="UP001266305">
    <property type="component" value="Unassembled WGS sequence"/>
</dbReference>
<accession>A0ABQ9UMV8</accession>
<reference evidence="1 2" key="1">
    <citation type="submission" date="2023-05" db="EMBL/GenBank/DDBJ databases">
        <title>B98-5 Cell Line De Novo Hybrid Assembly: An Optical Mapping Approach.</title>
        <authorList>
            <person name="Kananen K."/>
            <person name="Auerbach J.A."/>
            <person name="Kautto E."/>
            <person name="Blachly J.S."/>
        </authorList>
    </citation>
    <scope>NUCLEOTIDE SEQUENCE [LARGE SCALE GENOMIC DNA]</scope>
    <source>
        <strain evidence="1">B95-8</strain>
        <tissue evidence="1">Cell line</tissue>
    </source>
</reference>
<comment type="caution">
    <text evidence="1">The sequence shown here is derived from an EMBL/GenBank/DDBJ whole genome shotgun (WGS) entry which is preliminary data.</text>
</comment>
<feature type="non-terminal residue" evidence="1">
    <location>
        <position position="125"/>
    </location>
</feature>
<keyword evidence="2" id="KW-1185">Reference proteome</keyword>
<gene>
    <name evidence="1" type="ORF">P7K49_023841</name>
</gene>
<organism evidence="1 2">
    <name type="scientific">Saguinus oedipus</name>
    <name type="common">Cotton-top tamarin</name>
    <name type="synonym">Oedipomidas oedipus</name>
    <dbReference type="NCBI Taxonomy" id="9490"/>
    <lineage>
        <taxon>Eukaryota</taxon>
        <taxon>Metazoa</taxon>
        <taxon>Chordata</taxon>
        <taxon>Craniata</taxon>
        <taxon>Vertebrata</taxon>
        <taxon>Euteleostomi</taxon>
        <taxon>Mammalia</taxon>
        <taxon>Eutheria</taxon>
        <taxon>Euarchontoglires</taxon>
        <taxon>Primates</taxon>
        <taxon>Haplorrhini</taxon>
        <taxon>Platyrrhini</taxon>
        <taxon>Cebidae</taxon>
        <taxon>Callitrichinae</taxon>
        <taxon>Saguinus</taxon>
    </lineage>
</organism>